<dbReference type="Gene3D" id="3.30.70.100">
    <property type="match status" value="1"/>
</dbReference>
<name>A0ABU9W7H4_9MICO</name>
<dbReference type="GO" id="GO:0004497">
    <property type="term" value="F:monooxygenase activity"/>
    <property type="evidence" value="ECO:0007669"/>
    <property type="project" value="UniProtKB-KW"/>
</dbReference>
<protein>
    <submittedName>
        <fullName evidence="2">Quinol monooxygenase</fullName>
        <ecNumber evidence="2">1.-.-.-</ecNumber>
    </submittedName>
</protein>
<reference evidence="2 3" key="1">
    <citation type="submission" date="2024-03" db="EMBL/GenBank/DDBJ databases">
        <title>YIM 134122 draft genome.</title>
        <authorList>
            <person name="Zuo S."/>
            <person name="Xiong L."/>
        </authorList>
    </citation>
    <scope>NUCLEOTIDE SEQUENCE [LARGE SCALE GENOMIC DNA]</scope>
    <source>
        <strain evidence="2 3">YIM 134122</strain>
    </source>
</reference>
<keyword evidence="2" id="KW-0560">Oxidoreductase</keyword>
<feature type="domain" description="ABM" evidence="1">
    <location>
        <begin position="3"/>
        <end position="94"/>
    </location>
</feature>
<dbReference type="InterPro" id="IPR007138">
    <property type="entry name" value="ABM_dom"/>
</dbReference>
<dbReference type="RefSeq" id="WP_342115698.1">
    <property type="nucleotide sequence ID" value="NZ_JBCAUN010000003.1"/>
</dbReference>
<dbReference type="PROSITE" id="PS51725">
    <property type="entry name" value="ABM"/>
    <property type="match status" value="1"/>
</dbReference>
<comment type="caution">
    <text evidence="2">The sequence shown here is derived from an EMBL/GenBank/DDBJ whole genome shotgun (WGS) entry which is preliminary data.</text>
</comment>
<proteinExistence type="predicted"/>
<accession>A0ABU9W7H4</accession>
<evidence type="ECO:0000259" key="1">
    <source>
        <dbReference type="PROSITE" id="PS51725"/>
    </source>
</evidence>
<gene>
    <name evidence="2" type="ORF">WJX64_15410</name>
</gene>
<dbReference type="InterPro" id="IPR011008">
    <property type="entry name" value="Dimeric_a/b-barrel"/>
</dbReference>
<dbReference type="Pfam" id="PF03992">
    <property type="entry name" value="ABM"/>
    <property type="match status" value="1"/>
</dbReference>
<evidence type="ECO:0000313" key="2">
    <source>
        <dbReference type="EMBL" id="MEN1947945.1"/>
    </source>
</evidence>
<keyword evidence="3" id="KW-1185">Reference proteome</keyword>
<dbReference type="SUPFAM" id="SSF54909">
    <property type="entry name" value="Dimeric alpha+beta barrel"/>
    <property type="match status" value="1"/>
</dbReference>
<dbReference type="EC" id="1.-.-.-" evidence="2"/>
<dbReference type="Proteomes" id="UP001425155">
    <property type="component" value="Unassembled WGS sequence"/>
</dbReference>
<evidence type="ECO:0000313" key="3">
    <source>
        <dbReference type="Proteomes" id="UP001425155"/>
    </source>
</evidence>
<dbReference type="EMBL" id="JBCLVG010000003">
    <property type="protein sequence ID" value="MEN1947945.1"/>
    <property type="molecule type" value="Genomic_DNA"/>
</dbReference>
<sequence length="99" mass="10687">MTYANIGTLGARPGRRDELVALLTRPSDELREIGCLLYEVGVNDDEPDTVFVAELWESEEAHRASLGLASVRAAIDEARPLLSGVMGGMDFSVIGSPLR</sequence>
<organism evidence="2 3">
    <name type="scientific">Leifsonia stereocauli</name>
    <dbReference type="NCBI Taxonomy" id="3134136"/>
    <lineage>
        <taxon>Bacteria</taxon>
        <taxon>Bacillati</taxon>
        <taxon>Actinomycetota</taxon>
        <taxon>Actinomycetes</taxon>
        <taxon>Micrococcales</taxon>
        <taxon>Microbacteriaceae</taxon>
        <taxon>Leifsonia</taxon>
    </lineage>
</organism>
<keyword evidence="2" id="KW-0503">Monooxygenase</keyword>